<gene>
    <name evidence="1" type="ORF">KIH74_35025</name>
</gene>
<accession>A0ABS5TTR7</accession>
<dbReference type="RefSeq" id="WP_214160751.1">
    <property type="nucleotide sequence ID" value="NZ_JAHBAY010000025.1"/>
</dbReference>
<dbReference type="Proteomes" id="UP001197247">
    <property type="component" value="Unassembled WGS sequence"/>
</dbReference>
<organism evidence="1 2">
    <name type="scientific">Kineosporia corallincola</name>
    <dbReference type="NCBI Taxonomy" id="2835133"/>
    <lineage>
        <taxon>Bacteria</taxon>
        <taxon>Bacillati</taxon>
        <taxon>Actinomycetota</taxon>
        <taxon>Actinomycetes</taxon>
        <taxon>Kineosporiales</taxon>
        <taxon>Kineosporiaceae</taxon>
        <taxon>Kineosporia</taxon>
    </lineage>
</organism>
<evidence type="ECO:0000313" key="2">
    <source>
        <dbReference type="Proteomes" id="UP001197247"/>
    </source>
</evidence>
<proteinExistence type="predicted"/>
<comment type="caution">
    <text evidence="1">The sequence shown here is derived from an EMBL/GenBank/DDBJ whole genome shotgun (WGS) entry which is preliminary data.</text>
</comment>
<keyword evidence="2" id="KW-1185">Reference proteome</keyword>
<reference evidence="1 2" key="1">
    <citation type="submission" date="2021-05" db="EMBL/GenBank/DDBJ databases">
        <title>Kineosporia and Streptomyces sp. nov. two new marine actinobacteria isolated from Coral.</title>
        <authorList>
            <person name="Buangrab K."/>
            <person name="Sutthacheep M."/>
            <person name="Yeemin T."/>
            <person name="Harunari E."/>
            <person name="Igarashi Y."/>
            <person name="Kanchanasin P."/>
            <person name="Tanasupawat S."/>
            <person name="Phongsopitanun W."/>
        </authorList>
    </citation>
    <scope>NUCLEOTIDE SEQUENCE [LARGE SCALE GENOMIC DNA]</scope>
    <source>
        <strain evidence="1 2">J2-2</strain>
    </source>
</reference>
<protein>
    <recommendedName>
        <fullName evidence="3">Pilus assembly protein TadE</fullName>
    </recommendedName>
</protein>
<evidence type="ECO:0000313" key="1">
    <source>
        <dbReference type="EMBL" id="MBT0774211.1"/>
    </source>
</evidence>
<evidence type="ECO:0008006" key="3">
    <source>
        <dbReference type="Google" id="ProtNLM"/>
    </source>
</evidence>
<dbReference type="EMBL" id="JAHBAY010000025">
    <property type="protein sequence ID" value="MBT0774211.1"/>
    <property type="molecule type" value="Genomic_DNA"/>
</dbReference>
<sequence length="128" mass="12959">MEMVILAVVIVLALCLGSGAGILVLADGRVSAAAAAAARAASQQSRPQAADTAARQAAAATLDQAGTTCTPDVRVDTSHFEPGGVVEVSVRCRVELAGLALAGFPAHRDLHATARAPLEQHRSYGSTS</sequence>
<name>A0ABS5TTR7_9ACTN</name>